<evidence type="ECO:0000313" key="3">
    <source>
        <dbReference type="EMBL" id="MFH4980417.1"/>
    </source>
</evidence>
<dbReference type="Pfam" id="PF00071">
    <property type="entry name" value="Ras"/>
    <property type="match status" value="1"/>
</dbReference>
<dbReference type="SMART" id="SM00173">
    <property type="entry name" value="RAS"/>
    <property type="match status" value="1"/>
</dbReference>
<dbReference type="InterPro" id="IPR001806">
    <property type="entry name" value="Small_GTPase"/>
</dbReference>
<proteinExistence type="predicted"/>
<sequence>MMEKQLKLVVVGNAGVGKTSLLFAYTENRLIDGYTPTTVENWALNINIEEKRYTINVFDTGGKEEYVSLRRLTYHLANAYIICFSMVDRKSLEACSTLWISELSQNVASHVPIILVGTKDDLIDGVDSTVRVDPEEARRVAQSIGAVTFLQCSSLTLRGVKRVFDESLLAALGRTAAVVEEQRICCLVI</sequence>
<accession>A0ABD6EUQ6</accession>
<dbReference type="EMBL" id="JBGFUD010005516">
    <property type="protein sequence ID" value="MFH4980417.1"/>
    <property type="molecule type" value="Genomic_DNA"/>
</dbReference>
<evidence type="ECO:0000256" key="1">
    <source>
        <dbReference type="ARBA" id="ARBA00022741"/>
    </source>
</evidence>
<dbReference type="Proteomes" id="UP001608902">
    <property type="component" value="Unassembled WGS sequence"/>
</dbReference>
<dbReference type="InterPro" id="IPR003578">
    <property type="entry name" value="Small_GTPase_Rho"/>
</dbReference>
<dbReference type="GO" id="GO:0005525">
    <property type="term" value="F:GTP binding"/>
    <property type="evidence" value="ECO:0007669"/>
    <property type="project" value="UniProtKB-KW"/>
</dbReference>
<dbReference type="PROSITE" id="PS51420">
    <property type="entry name" value="RHO"/>
    <property type="match status" value="1"/>
</dbReference>
<reference evidence="3 4" key="1">
    <citation type="submission" date="2024-08" db="EMBL/GenBank/DDBJ databases">
        <title>Gnathostoma spinigerum genome.</title>
        <authorList>
            <person name="Gonzalez-Bertolin B."/>
            <person name="Monzon S."/>
            <person name="Zaballos A."/>
            <person name="Jimenez P."/>
            <person name="Dekumyoy P."/>
            <person name="Varona S."/>
            <person name="Cuesta I."/>
            <person name="Sumanam S."/>
            <person name="Adisakwattana P."/>
            <person name="Gasser R.B."/>
            <person name="Hernandez-Gonzalez A."/>
            <person name="Young N.D."/>
            <person name="Perteguer M.J."/>
        </authorList>
    </citation>
    <scope>NUCLEOTIDE SEQUENCE [LARGE SCALE GENOMIC DNA]</scope>
    <source>
        <strain evidence="3">AL3</strain>
        <tissue evidence="3">Liver</tissue>
    </source>
</reference>
<dbReference type="AlphaFoldDB" id="A0ABD6EUQ6"/>
<dbReference type="CDD" id="cd00157">
    <property type="entry name" value="Rho"/>
    <property type="match status" value="1"/>
</dbReference>
<organism evidence="3 4">
    <name type="scientific">Gnathostoma spinigerum</name>
    <dbReference type="NCBI Taxonomy" id="75299"/>
    <lineage>
        <taxon>Eukaryota</taxon>
        <taxon>Metazoa</taxon>
        <taxon>Ecdysozoa</taxon>
        <taxon>Nematoda</taxon>
        <taxon>Chromadorea</taxon>
        <taxon>Rhabditida</taxon>
        <taxon>Spirurina</taxon>
        <taxon>Gnathostomatomorpha</taxon>
        <taxon>Gnathostomatoidea</taxon>
        <taxon>Gnathostomatidae</taxon>
        <taxon>Gnathostoma</taxon>
    </lineage>
</organism>
<dbReference type="SUPFAM" id="SSF52540">
    <property type="entry name" value="P-loop containing nucleoside triphosphate hydrolases"/>
    <property type="match status" value="1"/>
</dbReference>
<dbReference type="SMART" id="SM00175">
    <property type="entry name" value="RAB"/>
    <property type="match status" value="1"/>
</dbReference>
<comment type="caution">
    <text evidence="3">The sequence shown here is derived from an EMBL/GenBank/DDBJ whole genome shotgun (WGS) entry which is preliminary data.</text>
</comment>
<dbReference type="Gene3D" id="3.40.50.300">
    <property type="entry name" value="P-loop containing nucleotide triphosphate hydrolases"/>
    <property type="match status" value="1"/>
</dbReference>
<keyword evidence="2" id="KW-0342">GTP-binding</keyword>
<dbReference type="InterPro" id="IPR027417">
    <property type="entry name" value="P-loop_NTPase"/>
</dbReference>
<dbReference type="InterPro" id="IPR005225">
    <property type="entry name" value="Small_GTP-bd"/>
</dbReference>
<evidence type="ECO:0000313" key="4">
    <source>
        <dbReference type="Proteomes" id="UP001608902"/>
    </source>
</evidence>
<dbReference type="PANTHER" id="PTHR24072">
    <property type="entry name" value="RHO FAMILY GTPASE"/>
    <property type="match status" value="1"/>
</dbReference>
<evidence type="ECO:0000256" key="2">
    <source>
        <dbReference type="ARBA" id="ARBA00023134"/>
    </source>
</evidence>
<name>A0ABD6EUQ6_9BILA</name>
<keyword evidence="1" id="KW-0547">Nucleotide-binding</keyword>
<dbReference type="PROSITE" id="PS51421">
    <property type="entry name" value="RAS"/>
    <property type="match status" value="1"/>
</dbReference>
<protein>
    <submittedName>
        <fullName evidence="3">Uncharacterized protein</fullName>
    </submittedName>
</protein>
<gene>
    <name evidence="3" type="ORF">AB6A40_007126</name>
</gene>
<dbReference type="PROSITE" id="PS51419">
    <property type="entry name" value="RAB"/>
    <property type="match status" value="1"/>
</dbReference>
<keyword evidence="4" id="KW-1185">Reference proteome</keyword>
<dbReference type="SMART" id="SM00174">
    <property type="entry name" value="RHO"/>
    <property type="match status" value="1"/>
</dbReference>
<dbReference type="PRINTS" id="PR00449">
    <property type="entry name" value="RASTRNSFRMNG"/>
</dbReference>
<dbReference type="NCBIfam" id="TIGR00231">
    <property type="entry name" value="small_GTP"/>
    <property type="match status" value="1"/>
</dbReference>